<feature type="domain" description="HTH lysR-type" evidence="5">
    <location>
        <begin position="4"/>
        <end position="61"/>
    </location>
</feature>
<dbReference type="SUPFAM" id="SSF46785">
    <property type="entry name" value="Winged helix' DNA-binding domain"/>
    <property type="match status" value="1"/>
</dbReference>
<evidence type="ECO:0000256" key="2">
    <source>
        <dbReference type="ARBA" id="ARBA00023015"/>
    </source>
</evidence>
<evidence type="ECO:0000313" key="7">
    <source>
        <dbReference type="Proteomes" id="UP000194639"/>
    </source>
</evidence>
<comment type="similarity">
    <text evidence="1">Belongs to the LysR transcriptional regulatory family.</text>
</comment>
<gene>
    <name evidence="6" type="ORF">HK12_06690</name>
</gene>
<evidence type="ECO:0000256" key="4">
    <source>
        <dbReference type="ARBA" id="ARBA00023163"/>
    </source>
</evidence>
<dbReference type="PRINTS" id="PR00039">
    <property type="entry name" value="HTHLYSR"/>
</dbReference>
<sequence>MRLPDFEAWAIFAKVAEFGSFSRAAEDVLLSKPTVSKAINRLEQSLGVSLFSRNSRHLSLTETGRVLLGYANKIVLEAQAAEAEARGNLQRPSGRVRVAAPMTFGISHLAPLLPEFMQRYPEIELNISFNDATVDLVADGFDIALRISSLADSSLRAKKICDVRLLLVAAPIWFATAGNLTHPRDLAGHKGFVYTHNTGPGIIRLRQRGSGKEFTLTQKASLLADNAEAFMPALTQGLGYGLFPDFMVRTDLNNGRLQQILPEWEGALIGVYLLTPPSSTRPPRVTALLEYLIQAFERPPWAEE</sequence>
<dbReference type="InterPro" id="IPR058163">
    <property type="entry name" value="LysR-type_TF_proteobact-type"/>
</dbReference>
<dbReference type="GO" id="GO:0043565">
    <property type="term" value="F:sequence-specific DNA binding"/>
    <property type="evidence" value="ECO:0007669"/>
    <property type="project" value="TreeGrafter"/>
</dbReference>
<dbReference type="GO" id="GO:0003700">
    <property type="term" value="F:DNA-binding transcription factor activity"/>
    <property type="evidence" value="ECO:0007669"/>
    <property type="project" value="InterPro"/>
</dbReference>
<evidence type="ECO:0000256" key="3">
    <source>
        <dbReference type="ARBA" id="ARBA00023125"/>
    </source>
</evidence>
<dbReference type="Pfam" id="PF00126">
    <property type="entry name" value="HTH_1"/>
    <property type="match status" value="1"/>
</dbReference>
<dbReference type="InterPro" id="IPR036390">
    <property type="entry name" value="WH_DNA-bd_sf"/>
</dbReference>
<keyword evidence="3" id="KW-0238">DNA-binding</keyword>
<dbReference type="Pfam" id="PF03466">
    <property type="entry name" value="LysR_substrate"/>
    <property type="match status" value="1"/>
</dbReference>
<dbReference type="EMBL" id="JOMO01000028">
    <property type="protein sequence ID" value="OUI80969.1"/>
    <property type="molecule type" value="Genomic_DNA"/>
</dbReference>
<dbReference type="Gene3D" id="3.40.190.290">
    <property type="match status" value="1"/>
</dbReference>
<dbReference type="AlphaFoldDB" id="A0A252A168"/>
<dbReference type="CDD" id="cd08422">
    <property type="entry name" value="PBP2_CrgA_like"/>
    <property type="match status" value="1"/>
</dbReference>
<reference evidence="6 7" key="1">
    <citation type="submission" date="2014-06" db="EMBL/GenBank/DDBJ databases">
        <authorList>
            <person name="Ju J."/>
            <person name="Zhang J."/>
        </authorList>
    </citation>
    <scope>NUCLEOTIDE SEQUENCE [LARGE SCALE GENOMIC DNA]</scope>
    <source>
        <strain evidence="6">DmW_045</strain>
    </source>
</reference>
<name>A0A252A168_9PROT</name>
<evidence type="ECO:0000259" key="5">
    <source>
        <dbReference type="PROSITE" id="PS50931"/>
    </source>
</evidence>
<dbReference type="InterPro" id="IPR036388">
    <property type="entry name" value="WH-like_DNA-bd_sf"/>
</dbReference>
<dbReference type="SUPFAM" id="SSF53850">
    <property type="entry name" value="Periplasmic binding protein-like II"/>
    <property type="match status" value="1"/>
</dbReference>
<keyword evidence="4" id="KW-0804">Transcription</keyword>
<dbReference type="Proteomes" id="UP000194639">
    <property type="component" value="Unassembled WGS sequence"/>
</dbReference>
<dbReference type="PANTHER" id="PTHR30537:SF5">
    <property type="entry name" value="HTH-TYPE TRANSCRIPTIONAL ACTIVATOR TTDR-RELATED"/>
    <property type="match status" value="1"/>
</dbReference>
<dbReference type="PROSITE" id="PS50931">
    <property type="entry name" value="HTH_LYSR"/>
    <property type="match status" value="1"/>
</dbReference>
<dbReference type="RefSeq" id="WP_086552453.1">
    <property type="nucleotide sequence ID" value="NZ_JOMO01000028.1"/>
</dbReference>
<protein>
    <submittedName>
        <fullName evidence="6">LysR family transcriptional regulator</fullName>
    </submittedName>
</protein>
<dbReference type="InterPro" id="IPR005119">
    <property type="entry name" value="LysR_subst-bd"/>
</dbReference>
<accession>A0A252A168</accession>
<dbReference type="Gene3D" id="1.10.10.10">
    <property type="entry name" value="Winged helix-like DNA-binding domain superfamily/Winged helix DNA-binding domain"/>
    <property type="match status" value="1"/>
</dbReference>
<keyword evidence="2" id="KW-0805">Transcription regulation</keyword>
<proteinExistence type="inferred from homology"/>
<organism evidence="6 7">
    <name type="scientific">Acetobacter orientalis</name>
    <dbReference type="NCBI Taxonomy" id="146474"/>
    <lineage>
        <taxon>Bacteria</taxon>
        <taxon>Pseudomonadati</taxon>
        <taxon>Pseudomonadota</taxon>
        <taxon>Alphaproteobacteria</taxon>
        <taxon>Acetobacterales</taxon>
        <taxon>Acetobacteraceae</taxon>
        <taxon>Acetobacter</taxon>
    </lineage>
</organism>
<comment type="caution">
    <text evidence="6">The sequence shown here is derived from an EMBL/GenBank/DDBJ whole genome shotgun (WGS) entry which is preliminary data.</text>
</comment>
<evidence type="ECO:0000256" key="1">
    <source>
        <dbReference type="ARBA" id="ARBA00009437"/>
    </source>
</evidence>
<evidence type="ECO:0000313" key="6">
    <source>
        <dbReference type="EMBL" id="OUI80969.1"/>
    </source>
</evidence>
<dbReference type="FunFam" id="1.10.10.10:FF:000001">
    <property type="entry name" value="LysR family transcriptional regulator"/>
    <property type="match status" value="1"/>
</dbReference>
<dbReference type="PANTHER" id="PTHR30537">
    <property type="entry name" value="HTH-TYPE TRANSCRIPTIONAL REGULATOR"/>
    <property type="match status" value="1"/>
</dbReference>
<dbReference type="InterPro" id="IPR000847">
    <property type="entry name" value="LysR_HTH_N"/>
</dbReference>
<dbReference type="GO" id="GO:0006351">
    <property type="term" value="P:DNA-templated transcription"/>
    <property type="evidence" value="ECO:0007669"/>
    <property type="project" value="TreeGrafter"/>
</dbReference>